<dbReference type="InterPro" id="IPR000648">
    <property type="entry name" value="Oxysterol-bd"/>
</dbReference>
<protein>
    <submittedName>
        <fullName evidence="2">Oxysterol-binding protein</fullName>
    </submittedName>
</protein>
<keyword evidence="1" id="KW-0175">Coiled coil</keyword>
<dbReference type="AlphaFoldDB" id="A0AAW2ZL21"/>
<dbReference type="PANTHER" id="PTHR10972:SF148">
    <property type="entry name" value="OXYSTEROL-BINDING PROTEIN 9"/>
    <property type="match status" value="1"/>
</dbReference>
<reference evidence="2 3" key="1">
    <citation type="submission" date="2024-03" db="EMBL/GenBank/DDBJ databases">
        <title>The Acrasis kona genome and developmental transcriptomes reveal deep origins of eukaryotic multicellular pathways.</title>
        <authorList>
            <person name="Sheikh S."/>
            <person name="Fu C.-J."/>
            <person name="Brown M.W."/>
            <person name="Baldauf S.L."/>
        </authorList>
    </citation>
    <scope>NUCLEOTIDE SEQUENCE [LARGE SCALE GENOMIC DNA]</scope>
    <source>
        <strain evidence="2 3">ATCC MYA-3509</strain>
    </source>
</reference>
<keyword evidence="3" id="KW-1185">Reference proteome</keyword>
<sequence>MPLLLNKVGDDGRFIDALPEGGYPFTDEEDIKKQRKGMWDIMKKLGTNLVEGKDLVSVSLPVYLFEPRSFLQRLTDTWAYYDQYLPIAAKTDDPILRLALVISFGISGLHQTCIAKKPFNPILGETFEAVYTIDNTELFVEQISHHPPITTWEMKGEGYSFTGQAGYQANIRANALKASQLGPNIIRLPKYDTTIIYEQPIVWLKNVMFGSRVMEYYGNMKFEDRASGLTCDVKFNPDEKGFIGRWFGSSKKSPSDTVRGEIKDSYDQVVGTIEGSWLGYVDFTDSASGQTKRLWSIGHNMPNYPQAIPNPLPSDSRFRPDAIALAQEDLELSQQIKEELENKQRREKRLRKGLTE</sequence>
<proteinExistence type="predicted"/>
<dbReference type="GO" id="GO:0032934">
    <property type="term" value="F:sterol binding"/>
    <property type="evidence" value="ECO:0007669"/>
    <property type="project" value="TreeGrafter"/>
</dbReference>
<dbReference type="InterPro" id="IPR037239">
    <property type="entry name" value="OSBP_sf"/>
</dbReference>
<name>A0AAW2ZL21_9EUKA</name>
<gene>
    <name evidence="2" type="ORF">AKO1_009373</name>
</gene>
<feature type="coiled-coil region" evidence="1">
    <location>
        <begin position="323"/>
        <end position="353"/>
    </location>
</feature>
<dbReference type="PANTHER" id="PTHR10972">
    <property type="entry name" value="OXYSTEROL-BINDING PROTEIN-RELATED"/>
    <property type="match status" value="1"/>
</dbReference>
<dbReference type="Gene3D" id="2.40.160.120">
    <property type="match status" value="1"/>
</dbReference>
<evidence type="ECO:0000256" key="1">
    <source>
        <dbReference type="SAM" id="Coils"/>
    </source>
</evidence>
<dbReference type="SUPFAM" id="SSF144000">
    <property type="entry name" value="Oxysterol-binding protein-like"/>
    <property type="match status" value="1"/>
</dbReference>
<evidence type="ECO:0000313" key="3">
    <source>
        <dbReference type="Proteomes" id="UP001431209"/>
    </source>
</evidence>
<evidence type="ECO:0000313" key="2">
    <source>
        <dbReference type="EMBL" id="KAL0490048.1"/>
    </source>
</evidence>
<dbReference type="Pfam" id="PF01237">
    <property type="entry name" value="Oxysterol_BP"/>
    <property type="match status" value="1"/>
</dbReference>
<comment type="caution">
    <text evidence="2">The sequence shown here is derived from an EMBL/GenBank/DDBJ whole genome shotgun (WGS) entry which is preliminary data.</text>
</comment>
<accession>A0AAW2ZL21</accession>
<dbReference type="GO" id="GO:0016020">
    <property type="term" value="C:membrane"/>
    <property type="evidence" value="ECO:0007669"/>
    <property type="project" value="TreeGrafter"/>
</dbReference>
<dbReference type="EMBL" id="JAOPGA020001632">
    <property type="protein sequence ID" value="KAL0490048.1"/>
    <property type="molecule type" value="Genomic_DNA"/>
</dbReference>
<dbReference type="Proteomes" id="UP001431209">
    <property type="component" value="Unassembled WGS sequence"/>
</dbReference>
<dbReference type="GO" id="GO:0005829">
    <property type="term" value="C:cytosol"/>
    <property type="evidence" value="ECO:0007669"/>
    <property type="project" value="TreeGrafter"/>
</dbReference>
<organism evidence="2 3">
    <name type="scientific">Acrasis kona</name>
    <dbReference type="NCBI Taxonomy" id="1008807"/>
    <lineage>
        <taxon>Eukaryota</taxon>
        <taxon>Discoba</taxon>
        <taxon>Heterolobosea</taxon>
        <taxon>Tetramitia</taxon>
        <taxon>Eutetramitia</taxon>
        <taxon>Acrasidae</taxon>
        <taxon>Acrasis</taxon>
    </lineage>
</organism>